<dbReference type="GO" id="GO:1990481">
    <property type="term" value="P:mRNA pseudouridine synthesis"/>
    <property type="evidence" value="ECO:0007669"/>
    <property type="project" value="TreeGrafter"/>
</dbReference>
<dbReference type="Pfam" id="PF01509">
    <property type="entry name" value="TruB_N"/>
    <property type="match status" value="1"/>
</dbReference>
<dbReference type="HAMAP" id="MF_01080">
    <property type="entry name" value="TruB_bact"/>
    <property type="match status" value="1"/>
</dbReference>
<gene>
    <name evidence="6" type="ORF">MNBD_ALPHA08-597</name>
</gene>
<feature type="domain" description="tRNA pseudouridylate synthase B C-terminal" evidence="5">
    <location>
        <begin position="181"/>
        <end position="243"/>
    </location>
</feature>
<evidence type="ECO:0000259" key="4">
    <source>
        <dbReference type="Pfam" id="PF01509"/>
    </source>
</evidence>
<dbReference type="AlphaFoldDB" id="A0A3B0RPC0"/>
<evidence type="ECO:0000256" key="1">
    <source>
        <dbReference type="ARBA" id="ARBA00012787"/>
    </source>
</evidence>
<protein>
    <recommendedName>
        <fullName evidence="1">tRNA pseudouridine(55) synthase</fullName>
        <ecNumber evidence="1">5.4.99.25</ecNumber>
    </recommendedName>
</protein>
<dbReference type="InterPro" id="IPR020103">
    <property type="entry name" value="PsdUridine_synth_cat_dom_sf"/>
</dbReference>
<keyword evidence="2" id="KW-0819">tRNA processing</keyword>
<reference evidence="6" key="1">
    <citation type="submission" date="2018-06" db="EMBL/GenBank/DDBJ databases">
        <authorList>
            <person name="Zhirakovskaya E."/>
        </authorList>
    </citation>
    <scope>NUCLEOTIDE SEQUENCE</scope>
</reference>
<proteinExistence type="inferred from homology"/>
<evidence type="ECO:0000256" key="3">
    <source>
        <dbReference type="ARBA" id="ARBA00023235"/>
    </source>
</evidence>
<evidence type="ECO:0000256" key="2">
    <source>
        <dbReference type="ARBA" id="ARBA00022694"/>
    </source>
</evidence>
<dbReference type="PANTHER" id="PTHR13767">
    <property type="entry name" value="TRNA-PSEUDOURIDINE SYNTHASE"/>
    <property type="match status" value="1"/>
</dbReference>
<dbReference type="Pfam" id="PF16198">
    <property type="entry name" value="TruB_C_2"/>
    <property type="match status" value="1"/>
</dbReference>
<evidence type="ECO:0000259" key="5">
    <source>
        <dbReference type="Pfam" id="PF16198"/>
    </source>
</evidence>
<dbReference type="InterPro" id="IPR014780">
    <property type="entry name" value="tRNA_psdUridine_synth_TruB"/>
</dbReference>
<accession>A0A3B0RPC0</accession>
<dbReference type="Gene3D" id="3.30.2350.10">
    <property type="entry name" value="Pseudouridine synthase"/>
    <property type="match status" value="1"/>
</dbReference>
<name>A0A3B0RPC0_9ZZZZ</name>
<dbReference type="EC" id="5.4.99.25" evidence="1"/>
<dbReference type="PANTHER" id="PTHR13767:SF2">
    <property type="entry name" value="PSEUDOURIDYLATE SYNTHASE TRUB1"/>
    <property type="match status" value="1"/>
</dbReference>
<evidence type="ECO:0000313" key="6">
    <source>
        <dbReference type="EMBL" id="VAV93512.1"/>
    </source>
</evidence>
<dbReference type="SUPFAM" id="SSF55120">
    <property type="entry name" value="Pseudouridine synthase"/>
    <property type="match status" value="1"/>
</dbReference>
<dbReference type="InterPro" id="IPR002501">
    <property type="entry name" value="PsdUridine_synth_N"/>
</dbReference>
<keyword evidence="3 6" id="KW-0413">Isomerase</keyword>
<organism evidence="6">
    <name type="scientific">hydrothermal vent metagenome</name>
    <dbReference type="NCBI Taxonomy" id="652676"/>
    <lineage>
        <taxon>unclassified sequences</taxon>
        <taxon>metagenomes</taxon>
        <taxon>ecological metagenomes</taxon>
    </lineage>
</organism>
<feature type="domain" description="Pseudouridine synthase II N-terminal" evidence="4">
    <location>
        <begin position="32"/>
        <end position="180"/>
    </location>
</feature>
<dbReference type="InterPro" id="IPR032819">
    <property type="entry name" value="TruB_C"/>
</dbReference>
<dbReference type="GO" id="GO:0003723">
    <property type="term" value="F:RNA binding"/>
    <property type="evidence" value="ECO:0007669"/>
    <property type="project" value="InterPro"/>
</dbReference>
<sequence length="307" mass="33465">MARRKKGLPVNGWCVLDKPYGMTSTKAVAVVRAIFNAQKAGHAGTLDPLASGLLPIALGEATKTVPFAVDGAKEYEFTVRWGQETNTDDGEGEIVEQSDIRPTRQDIDAILPNYTGLISQIPPQFSAIKLAGERAYNLARAGKKVEIAPRDVQIDKLELVSCSDKDHALFKVTCGKGTYIRALARDMGRDMGCFGHVTALRRTFVKPFSSHDMILLEKLEELSHKGADRTGLLACLLPIDAVLDDILAVLVDQSQAFSLRQGRAVILRGRDAPINNDLVVAKYRGKPVALASVEKGMLKPKRVFNLS</sequence>
<dbReference type="EMBL" id="UOEC01000110">
    <property type="protein sequence ID" value="VAV93512.1"/>
    <property type="molecule type" value="Genomic_DNA"/>
</dbReference>
<dbReference type="NCBIfam" id="TIGR00431">
    <property type="entry name" value="TruB"/>
    <property type="match status" value="1"/>
</dbReference>
<dbReference type="GO" id="GO:0006400">
    <property type="term" value="P:tRNA modification"/>
    <property type="evidence" value="ECO:0007669"/>
    <property type="project" value="TreeGrafter"/>
</dbReference>
<dbReference type="CDD" id="cd02573">
    <property type="entry name" value="PseudoU_synth_EcTruB"/>
    <property type="match status" value="1"/>
</dbReference>
<dbReference type="GO" id="GO:0160148">
    <property type="term" value="F:tRNA pseudouridine(55) synthase activity"/>
    <property type="evidence" value="ECO:0007669"/>
    <property type="project" value="UniProtKB-EC"/>
</dbReference>